<dbReference type="CDD" id="cd15227">
    <property type="entry name" value="7tmA_OR14-like"/>
    <property type="match status" value="1"/>
</dbReference>
<sequence>MGNQSIVKEFLLMGFADDHETQILHLVIFLFVYLTAAVGNLLIIMAVTLDRYLYNPMYFFLVHLSFLDLCFISTTVPKSIAISITKNRVVTFAGCAAQLFLIVTYTSGELFLLTAMAYDRYVAICHPLQYSMIMNWNACIQMASAAWISSLIHAVLETSLTFRGNFCGSNKIRQFFCDMPLLQKMSCTDSNVHTFLIVILGVIIVTFCIGVLFASYGYIFSTVLKITSVHARIKTFSTCTPHLTVFSLFVITAVFSYMIPKNLSTPIVDVVAACLYTLLPPVLNPIIYSLRNKDIQKSVWKISTRLKHLLR</sequence>
<keyword evidence="3 13" id="KW-1003">Cell membrane</keyword>
<feature type="transmembrane region" description="Helical" evidence="13">
    <location>
        <begin position="58"/>
        <end position="77"/>
    </location>
</feature>
<keyword evidence="5 12" id="KW-0812">Transmembrane</keyword>
<feature type="transmembrane region" description="Helical" evidence="13">
    <location>
        <begin position="89"/>
        <end position="113"/>
    </location>
</feature>
<dbReference type="PRINTS" id="PR00245">
    <property type="entry name" value="OLFACTORYR"/>
</dbReference>
<dbReference type="PROSITE" id="PS50262">
    <property type="entry name" value="G_PROTEIN_RECEP_F1_2"/>
    <property type="match status" value="1"/>
</dbReference>
<dbReference type="InterPro" id="IPR000725">
    <property type="entry name" value="Olfact_rcpt"/>
</dbReference>
<evidence type="ECO:0000256" key="3">
    <source>
        <dbReference type="ARBA" id="ARBA00022475"/>
    </source>
</evidence>
<organism evidence="15 16">
    <name type="scientific">Pantherophis guttatus</name>
    <name type="common">Corn snake</name>
    <name type="synonym">Elaphe guttata</name>
    <dbReference type="NCBI Taxonomy" id="94885"/>
    <lineage>
        <taxon>Eukaryota</taxon>
        <taxon>Metazoa</taxon>
        <taxon>Chordata</taxon>
        <taxon>Craniata</taxon>
        <taxon>Vertebrata</taxon>
        <taxon>Euteleostomi</taxon>
        <taxon>Lepidosauria</taxon>
        <taxon>Squamata</taxon>
        <taxon>Bifurcata</taxon>
        <taxon>Unidentata</taxon>
        <taxon>Episquamata</taxon>
        <taxon>Toxicofera</taxon>
        <taxon>Serpentes</taxon>
        <taxon>Colubroidea</taxon>
        <taxon>Colubridae</taxon>
        <taxon>Colubrinae</taxon>
        <taxon>Pantherophis</taxon>
    </lineage>
</organism>
<keyword evidence="8 12" id="KW-0297">G-protein coupled receptor</keyword>
<dbReference type="GO" id="GO:0005886">
    <property type="term" value="C:plasma membrane"/>
    <property type="evidence" value="ECO:0007669"/>
    <property type="project" value="UniProtKB-SubCell"/>
</dbReference>
<keyword evidence="10 12" id="KW-0675">Receptor</keyword>
<dbReference type="PROSITE" id="PS00237">
    <property type="entry name" value="G_PROTEIN_RECEP_F1_1"/>
    <property type="match status" value="1"/>
</dbReference>
<dbReference type="PANTHER" id="PTHR26452">
    <property type="entry name" value="OLFACTORY RECEPTOR"/>
    <property type="match status" value="1"/>
</dbReference>
<dbReference type="FunFam" id="1.20.1070.10:FF:000037">
    <property type="entry name" value="Olfactory receptor"/>
    <property type="match status" value="1"/>
</dbReference>
<dbReference type="PRINTS" id="PR00237">
    <property type="entry name" value="GPCRRHODOPSN"/>
</dbReference>
<comment type="similarity">
    <text evidence="12">Belongs to the G-protein coupled receptor 1 family.</text>
</comment>
<dbReference type="KEGG" id="pgut:117669019"/>
<evidence type="ECO:0000256" key="6">
    <source>
        <dbReference type="ARBA" id="ARBA00022725"/>
    </source>
</evidence>
<feature type="transmembrane region" description="Helical" evidence="13">
    <location>
        <begin position="134"/>
        <end position="156"/>
    </location>
</feature>
<dbReference type="GeneID" id="117669019"/>
<dbReference type="Gene3D" id="1.20.1070.10">
    <property type="entry name" value="Rhodopsin 7-helix transmembrane proteins"/>
    <property type="match status" value="1"/>
</dbReference>
<feature type="transmembrane region" description="Helical" evidence="13">
    <location>
        <begin position="270"/>
        <end position="290"/>
    </location>
</feature>
<dbReference type="GO" id="GO:0004930">
    <property type="term" value="F:G protein-coupled receptor activity"/>
    <property type="evidence" value="ECO:0007669"/>
    <property type="project" value="UniProtKB-KW"/>
</dbReference>
<feature type="transmembrane region" description="Helical" evidence="13">
    <location>
        <begin position="195"/>
        <end position="219"/>
    </location>
</feature>
<accession>A0A6P9C6E8</accession>
<dbReference type="Pfam" id="PF13853">
    <property type="entry name" value="7tm_4"/>
    <property type="match status" value="1"/>
</dbReference>
<gene>
    <name evidence="16" type="primary">LOC117669019</name>
</gene>
<keyword evidence="9 13" id="KW-0472">Membrane</keyword>
<feature type="domain" description="G-protein coupled receptors family 1 profile" evidence="14">
    <location>
        <begin position="39"/>
        <end position="288"/>
    </location>
</feature>
<keyword evidence="4 13" id="KW-0716">Sensory transduction</keyword>
<dbReference type="InterPro" id="IPR000276">
    <property type="entry name" value="GPCR_Rhodpsn"/>
</dbReference>
<evidence type="ECO:0000256" key="8">
    <source>
        <dbReference type="ARBA" id="ARBA00023040"/>
    </source>
</evidence>
<evidence type="ECO:0000256" key="7">
    <source>
        <dbReference type="ARBA" id="ARBA00022989"/>
    </source>
</evidence>
<keyword evidence="11 12" id="KW-0807">Transducer</keyword>
<dbReference type="AlphaFoldDB" id="A0A6P9C6E8"/>
<evidence type="ECO:0000256" key="12">
    <source>
        <dbReference type="RuleBase" id="RU000688"/>
    </source>
</evidence>
<dbReference type="SUPFAM" id="SSF81321">
    <property type="entry name" value="Family A G protein-coupled receptor-like"/>
    <property type="match status" value="1"/>
</dbReference>
<evidence type="ECO:0000256" key="13">
    <source>
        <dbReference type="RuleBase" id="RU363047"/>
    </source>
</evidence>
<evidence type="ECO:0000256" key="5">
    <source>
        <dbReference type="ARBA" id="ARBA00022692"/>
    </source>
</evidence>
<evidence type="ECO:0000256" key="9">
    <source>
        <dbReference type="ARBA" id="ARBA00023136"/>
    </source>
</evidence>
<comment type="subcellular location">
    <subcellularLocation>
        <location evidence="2 13">Cell membrane</location>
        <topology evidence="2 13">Multi-pass membrane protein</topology>
    </subcellularLocation>
</comment>
<keyword evidence="7 13" id="KW-1133">Transmembrane helix</keyword>
<proteinExistence type="inferred from homology"/>
<feature type="transmembrane region" description="Helical" evidence="13">
    <location>
        <begin position="240"/>
        <end position="258"/>
    </location>
</feature>
<keyword evidence="6 13" id="KW-0552">Olfaction</keyword>
<reference evidence="16" key="1">
    <citation type="submission" date="2025-08" db="UniProtKB">
        <authorList>
            <consortium name="RefSeq"/>
        </authorList>
    </citation>
    <scope>IDENTIFICATION</scope>
    <source>
        <tissue evidence="16">Blood</tissue>
    </source>
</reference>
<dbReference type="RefSeq" id="XP_034278997.1">
    <property type="nucleotide sequence ID" value="XM_034423106.1"/>
</dbReference>
<evidence type="ECO:0000256" key="2">
    <source>
        <dbReference type="ARBA" id="ARBA00004651"/>
    </source>
</evidence>
<dbReference type="Proteomes" id="UP001652622">
    <property type="component" value="Unplaced"/>
</dbReference>
<evidence type="ECO:0000259" key="14">
    <source>
        <dbReference type="PROSITE" id="PS50262"/>
    </source>
</evidence>
<evidence type="ECO:0000256" key="11">
    <source>
        <dbReference type="ARBA" id="ARBA00023224"/>
    </source>
</evidence>
<evidence type="ECO:0000313" key="16">
    <source>
        <dbReference type="RefSeq" id="XP_034278997.1"/>
    </source>
</evidence>
<dbReference type="InterPro" id="IPR050516">
    <property type="entry name" value="Olfactory_GPCR"/>
</dbReference>
<evidence type="ECO:0000313" key="15">
    <source>
        <dbReference type="Proteomes" id="UP001652622"/>
    </source>
</evidence>
<protein>
    <recommendedName>
        <fullName evidence="13">Olfactory receptor</fullName>
    </recommendedName>
</protein>
<dbReference type="InParanoid" id="A0A6P9C6E8"/>
<evidence type="ECO:0000256" key="4">
    <source>
        <dbReference type="ARBA" id="ARBA00022606"/>
    </source>
</evidence>
<name>A0A6P9C6E8_PANGU</name>
<evidence type="ECO:0000256" key="1">
    <source>
        <dbReference type="ARBA" id="ARBA00002936"/>
    </source>
</evidence>
<keyword evidence="15" id="KW-1185">Reference proteome</keyword>
<dbReference type="OMA" id="YSMIMNW"/>
<dbReference type="GO" id="GO:0004984">
    <property type="term" value="F:olfactory receptor activity"/>
    <property type="evidence" value="ECO:0007669"/>
    <property type="project" value="InterPro"/>
</dbReference>
<evidence type="ECO:0000256" key="10">
    <source>
        <dbReference type="ARBA" id="ARBA00023170"/>
    </source>
</evidence>
<dbReference type="InterPro" id="IPR017452">
    <property type="entry name" value="GPCR_Rhodpsn_7TM"/>
</dbReference>
<comment type="function">
    <text evidence="1">Odorant receptor.</text>
</comment>
<feature type="transmembrane region" description="Helical" evidence="13">
    <location>
        <begin position="23"/>
        <end position="46"/>
    </location>
</feature>